<sequence>MDASLERIVQNIGHLLVSSRSIIVFVTVFDTTKSLLNRCGNYLPIFGWCQRIMKSNILVQTVSYKLNITA</sequence>
<dbReference type="AlphaFoldDB" id="A0A9P0P432"/>
<evidence type="ECO:0000313" key="2">
    <source>
        <dbReference type="Proteomes" id="UP001152888"/>
    </source>
</evidence>
<gene>
    <name evidence="1" type="ORF">ACAOBT_LOCUS6643</name>
</gene>
<evidence type="ECO:0000313" key="1">
    <source>
        <dbReference type="EMBL" id="CAH1966059.1"/>
    </source>
</evidence>
<reference evidence="1" key="1">
    <citation type="submission" date="2022-03" db="EMBL/GenBank/DDBJ databases">
        <authorList>
            <person name="Sayadi A."/>
        </authorList>
    </citation>
    <scope>NUCLEOTIDE SEQUENCE</scope>
</reference>
<organism evidence="1 2">
    <name type="scientific">Acanthoscelides obtectus</name>
    <name type="common">Bean weevil</name>
    <name type="synonym">Bruchus obtectus</name>
    <dbReference type="NCBI Taxonomy" id="200917"/>
    <lineage>
        <taxon>Eukaryota</taxon>
        <taxon>Metazoa</taxon>
        <taxon>Ecdysozoa</taxon>
        <taxon>Arthropoda</taxon>
        <taxon>Hexapoda</taxon>
        <taxon>Insecta</taxon>
        <taxon>Pterygota</taxon>
        <taxon>Neoptera</taxon>
        <taxon>Endopterygota</taxon>
        <taxon>Coleoptera</taxon>
        <taxon>Polyphaga</taxon>
        <taxon>Cucujiformia</taxon>
        <taxon>Chrysomeloidea</taxon>
        <taxon>Chrysomelidae</taxon>
        <taxon>Bruchinae</taxon>
        <taxon>Bruchini</taxon>
        <taxon>Acanthoscelides</taxon>
    </lineage>
</organism>
<comment type="caution">
    <text evidence="1">The sequence shown here is derived from an EMBL/GenBank/DDBJ whole genome shotgun (WGS) entry which is preliminary data.</text>
</comment>
<dbReference type="Proteomes" id="UP001152888">
    <property type="component" value="Unassembled WGS sequence"/>
</dbReference>
<proteinExistence type="predicted"/>
<keyword evidence="2" id="KW-1185">Reference proteome</keyword>
<accession>A0A9P0P432</accession>
<dbReference type="EMBL" id="CAKOFQ010006730">
    <property type="protein sequence ID" value="CAH1966059.1"/>
    <property type="molecule type" value="Genomic_DNA"/>
</dbReference>
<protein>
    <submittedName>
        <fullName evidence="1">Uncharacterized protein</fullName>
    </submittedName>
</protein>
<name>A0A9P0P432_ACAOB</name>